<proteinExistence type="predicted"/>
<comment type="caution">
    <text evidence="1">The sequence shown here is derived from an EMBL/GenBank/DDBJ whole genome shotgun (WGS) entry which is preliminary data.</text>
</comment>
<evidence type="ECO:0000313" key="2">
    <source>
        <dbReference type="Proteomes" id="UP000035722"/>
    </source>
</evidence>
<name>A0A024H586_9MICC</name>
<dbReference type="Proteomes" id="UP000035722">
    <property type="component" value="Unassembled WGS sequence"/>
</dbReference>
<protein>
    <submittedName>
        <fullName evidence="1">Uncharacterized protein</fullName>
    </submittedName>
</protein>
<accession>A0A024H586</accession>
<keyword evidence="2" id="KW-1185">Reference proteome</keyword>
<sequence length="45" mass="5144">MPMAEKNRWAPSDRIALGLIDPVFVSLRQETRILNAFRPVVHALN</sequence>
<evidence type="ECO:0000313" key="1">
    <source>
        <dbReference type="EMBL" id="CCQ47168.1"/>
    </source>
</evidence>
<gene>
    <name evidence="1" type="ORF">ARTSIC4J27_3148</name>
</gene>
<dbReference type="STRING" id="861266.ARTSIC4J27_3148"/>
<dbReference type="AlphaFoldDB" id="A0A024H586"/>
<organism evidence="1 2">
    <name type="scientific">Pseudarthrobacter siccitolerans</name>
    <dbReference type="NCBI Taxonomy" id="861266"/>
    <lineage>
        <taxon>Bacteria</taxon>
        <taxon>Bacillati</taxon>
        <taxon>Actinomycetota</taxon>
        <taxon>Actinomycetes</taxon>
        <taxon>Micrococcales</taxon>
        <taxon>Micrococcaceae</taxon>
        <taxon>Pseudarthrobacter</taxon>
    </lineage>
</organism>
<dbReference type="EMBL" id="CAQI01000048">
    <property type="protein sequence ID" value="CCQ47168.1"/>
    <property type="molecule type" value="Genomic_DNA"/>
</dbReference>
<reference evidence="2" key="1">
    <citation type="journal article" date="2014" name="Genome Announc.">
        <title>Genome Sequence of Arthrobacter siccitolerans 4J27, a Xeroprotectant-Producing Desiccation-Tolerant Microorganism.</title>
        <authorList>
            <person name="Manzanera M."/>
            <person name="Santa-Cruz-Calvo L."/>
            <person name="Vilchez J.I."/>
            <person name="Garcia-Fontana C."/>
            <person name="Silva-Castro G.A."/>
            <person name="Calvo C."/>
            <person name="Gonzalez-Lopez J."/>
        </authorList>
    </citation>
    <scope>NUCLEOTIDE SEQUENCE [LARGE SCALE GENOMIC DNA]</scope>
    <source>
        <strain evidence="2">4J27</strain>
    </source>
</reference>